<feature type="compositionally biased region" description="Polar residues" evidence="2">
    <location>
        <begin position="1039"/>
        <end position="1055"/>
    </location>
</feature>
<dbReference type="EMBL" id="JAPFFF010000012">
    <property type="protein sequence ID" value="KAK8875417.1"/>
    <property type="molecule type" value="Genomic_DNA"/>
</dbReference>
<feature type="compositionally biased region" description="Acidic residues" evidence="2">
    <location>
        <begin position="896"/>
        <end position="934"/>
    </location>
</feature>
<feature type="region of interest" description="Disordered" evidence="2">
    <location>
        <begin position="774"/>
        <end position="1078"/>
    </location>
</feature>
<reference evidence="3 4" key="1">
    <citation type="submission" date="2024-04" db="EMBL/GenBank/DDBJ databases">
        <title>Tritrichomonas musculus Genome.</title>
        <authorList>
            <person name="Alves-Ferreira E."/>
            <person name="Grigg M."/>
            <person name="Lorenzi H."/>
            <person name="Galac M."/>
        </authorList>
    </citation>
    <scope>NUCLEOTIDE SEQUENCE [LARGE SCALE GENOMIC DNA]</scope>
    <source>
        <strain evidence="3 4">EAF2021</strain>
    </source>
</reference>
<dbReference type="PANTHER" id="PTHR13275:SF4">
    <property type="entry name" value="VACUOLAR PROTEIN SORTING-ASSOCIATED PROTEIN 72 HOMOLOG"/>
    <property type="match status" value="1"/>
</dbReference>
<dbReference type="PANTHER" id="PTHR13275">
    <property type="entry name" value="YL-1 PROTEIN TRANSCRIPTION FACTOR-LIKE 1"/>
    <property type="match status" value="1"/>
</dbReference>
<feature type="coiled-coil region" evidence="1">
    <location>
        <begin position="290"/>
        <end position="317"/>
    </location>
</feature>
<feature type="compositionally biased region" description="Basic residues" evidence="2">
    <location>
        <begin position="939"/>
        <end position="964"/>
    </location>
</feature>
<keyword evidence="4" id="KW-1185">Reference proteome</keyword>
<evidence type="ECO:0000256" key="2">
    <source>
        <dbReference type="SAM" id="MobiDB-lite"/>
    </source>
</evidence>
<feature type="compositionally biased region" description="Basic and acidic residues" evidence="2">
    <location>
        <begin position="540"/>
        <end position="550"/>
    </location>
</feature>
<organism evidence="3 4">
    <name type="scientific">Tritrichomonas musculus</name>
    <dbReference type="NCBI Taxonomy" id="1915356"/>
    <lineage>
        <taxon>Eukaryota</taxon>
        <taxon>Metamonada</taxon>
        <taxon>Parabasalia</taxon>
        <taxon>Tritrichomonadida</taxon>
        <taxon>Tritrichomonadidae</taxon>
        <taxon>Tritrichomonas</taxon>
    </lineage>
</organism>
<feature type="compositionally biased region" description="Basic and acidic residues" evidence="2">
    <location>
        <begin position="999"/>
        <end position="1022"/>
    </location>
</feature>
<feature type="compositionally biased region" description="Acidic residues" evidence="2">
    <location>
        <begin position="1023"/>
        <end position="1034"/>
    </location>
</feature>
<feature type="region of interest" description="Disordered" evidence="2">
    <location>
        <begin position="1212"/>
        <end position="1251"/>
    </location>
</feature>
<proteinExistence type="predicted"/>
<feature type="compositionally biased region" description="Basic and acidic residues" evidence="2">
    <location>
        <begin position="970"/>
        <end position="983"/>
    </location>
</feature>
<feature type="compositionally biased region" description="Polar residues" evidence="2">
    <location>
        <begin position="1265"/>
        <end position="1274"/>
    </location>
</feature>
<feature type="compositionally biased region" description="Low complexity" evidence="2">
    <location>
        <begin position="836"/>
        <end position="848"/>
    </location>
</feature>
<feature type="compositionally biased region" description="Low complexity" evidence="2">
    <location>
        <begin position="1212"/>
        <end position="1234"/>
    </location>
</feature>
<feature type="region of interest" description="Disordered" evidence="2">
    <location>
        <begin position="1264"/>
        <end position="1294"/>
    </location>
</feature>
<comment type="caution">
    <text evidence="3">The sequence shown here is derived from an EMBL/GenBank/DDBJ whole genome shotgun (WGS) entry which is preliminary data.</text>
</comment>
<feature type="region of interest" description="Disordered" evidence="2">
    <location>
        <begin position="1308"/>
        <end position="1374"/>
    </location>
</feature>
<feature type="region of interest" description="Disordered" evidence="2">
    <location>
        <begin position="170"/>
        <end position="261"/>
    </location>
</feature>
<evidence type="ECO:0000256" key="1">
    <source>
        <dbReference type="SAM" id="Coils"/>
    </source>
</evidence>
<gene>
    <name evidence="3" type="ORF">M9Y10_005582</name>
</gene>
<keyword evidence="1" id="KW-0175">Coiled coil</keyword>
<accession>A0ABR2JD08</accession>
<feature type="compositionally biased region" description="Low complexity" evidence="2">
    <location>
        <begin position="231"/>
        <end position="252"/>
    </location>
</feature>
<feature type="compositionally biased region" description="Polar residues" evidence="2">
    <location>
        <begin position="820"/>
        <end position="831"/>
    </location>
</feature>
<feature type="compositionally biased region" description="Low complexity" evidence="2">
    <location>
        <begin position="202"/>
        <end position="212"/>
    </location>
</feature>
<evidence type="ECO:0000313" key="3">
    <source>
        <dbReference type="EMBL" id="KAK8875417.1"/>
    </source>
</evidence>
<feature type="compositionally biased region" description="Basic and acidic residues" evidence="2">
    <location>
        <begin position="778"/>
        <end position="796"/>
    </location>
</feature>
<name>A0ABR2JD08_9EUKA</name>
<sequence length="1573" mass="178294">MKGGKEQTTKKPPVTTHLAQLLKNPDLLSMNLSYQSTREAFLDIAYQLDDFQKTMSLFEEAESRYMKMSDMQLLTKKIQKLNTQMDQNSDDLSTEIRELRQYFSFQIKELNSKVDQNLTNVINELTKPIAAAPAPANNGEGSSLDDSFYKSLKSEIENLKERFESLMTAISKPMSSGLDGEEEEEDLAEKENKNIEEGDENQAQAQSSKSSARPVTPSSEKGDIPSTPPQTTNETDNSESTTTNNANLDLNAGQLNNSGTINTKEANESISTPSLVTTKQIGKVTSINFKKVMEIRLQDIKIQLDKLNVQITQNEEKLNPLIPVVQQNSTENTMFRPELMKLKADVLLLKGDVDIIKDSQANSVVDVMKMINEQISKTQGPQIVDIEKPLTAMRHQIMQQFAKMENAFNEQLKKVKAEISSIKTLMANVDLKGLPQETGSQNQSLINDDDQIKIADSFANEEPAEKALLEQMQKEAEAERLKKQEELERITKEAQEAAALATSRSKEEREKEAEKIKKDEEEKFLAQSNQLANSNENETATEKVETDDKSSSNLKQAEVETDNDESSKLRYDTYTEVKNLPNQLVVSVLVDSPPSLKKVIKEDFTDEFFTDEKQSSNNDLALRSTLAFEYARIGNEEQDLVNVKRDIKSHQEIIERIVSQIAEMGQTKIEVPSLSTTPSQEKEDFYSQNDIQALKDTSADHQRSIDELNIKVNQLVTLNNFANLSDDEKKDQKVIQELLERQAQLIQNSNSNQRQITLTPVHFTPLNFEPLKVYKAKSSKDKPSAKSKQSKGEAAKSKNPKRTKKPPPPPSKEAPAPALSNKTKIEPSSSIEVPPNSSISESKSSQKINNDKKNEKKELTKTSSSTSQDDQKKEENEKEIEQSTESNNEKPKDNEMSQENENQDEVKDDNDNEDDNENNNDIEDDETQDIIPNEEEIKKKHHRSSSRHSSSHHSPSHHSSRRGSSHSSPKQKDKANDEGENEQKPIQPAENANETAEDNTNKEPEKEVQNQEESEKDKNKENVEEEDNNEEEEEGRPISRNSTEFFSPADSSVGSSVVYEAPAQSDEFEEEEEESMDPVLKEKLDQMTELLTSHQEQIKNIREGLVEIRSTVQLVKSEIKDQRSTLLLPQLDGKSESSFDLTGSKTKFDSNNNTHQQIGDDNAIRAVRRRFDMQTREFENELYEIRKEIMQLRVEQSKMPQTVTERIIQVPANGFPQNNNQANNNVTSPSQESNNNDEESSRKKKKKKENIFNDENKLLEIKSFSIPNKSNTPNKVPKLPIIDPQPQNIEQFTPSNYKDQQPLIVQSQSYRQPSTQPTTPKLKKLPPIIPSNQSTSKDKESNTKEEEETNDQQVSDDNHKSLSARTTNQEHRPFFNNVVQQSINELNIMNANEDVDEHILNLIIEVRSQLMLLIDKNTSRLNEVERKIDKYVDKEFVQNFFQKIRSVINEINSNVTTMKQSLPERVTKDELQDIIEELYHNLTSDQETSGGTTSYRCLLCGRPKTSISGMIRDIKVAETLGQPTQTTITQTPNTGSRGTLIYGPDKQLYRGKGNFGRPTIAVSDTKKQLPKMK</sequence>
<protein>
    <submittedName>
        <fullName evidence="3">Uncharacterized protein</fullName>
    </submittedName>
</protein>
<feature type="region of interest" description="Disordered" evidence="2">
    <location>
        <begin position="496"/>
        <end position="568"/>
    </location>
</feature>
<feature type="compositionally biased region" description="Acidic residues" evidence="2">
    <location>
        <begin position="179"/>
        <end position="188"/>
    </location>
</feature>
<feature type="region of interest" description="Disordered" evidence="2">
    <location>
        <begin position="1552"/>
        <end position="1573"/>
    </location>
</feature>
<dbReference type="Proteomes" id="UP001470230">
    <property type="component" value="Unassembled WGS sequence"/>
</dbReference>
<feature type="compositionally biased region" description="Polar residues" evidence="2">
    <location>
        <begin position="1285"/>
        <end position="1294"/>
    </location>
</feature>
<feature type="compositionally biased region" description="Polar residues" evidence="2">
    <location>
        <begin position="526"/>
        <end position="538"/>
    </location>
</feature>
<feature type="compositionally biased region" description="Basic and acidic residues" evidence="2">
    <location>
        <begin position="869"/>
        <end position="895"/>
    </location>
</feature>
<feature type="compositionally biased region" description="Basic and acidic residues" evidence="2">
    <location>
        <begin position="504"/>
        <end position="524"/>
    </location>
</feature>
<feature type="compositionally biased region" description="Basic and acidic residues" evidence="2">
    <location>
        <begin position="849"/>
        <end position="860"/>
    </location>
</feature>
<feature type="compositionally biased region" description="Acidic residues" evidence="2">
    <location>
        <begin position="1066"/>
        <end position="1076"/>
    </location>
</feature>
<evidence type="ECO:0000313" key="4">
    <source>
        <dbReference type="Proteomes" id="UP001470230"/>
    </source>
</evidence>